<dbReference type="RefSeq" id="WP_315950840.1">
    <property type="nucleotide sequence ID" value="NZ_JAWCUD010000002.1"/>
</dbReference>
<protein>
    <submittedName>
        <fullName evidence="2">Uncharacterized protein</fullName>
    </submittedName>
</protein>
<feature type="transmembrane region" description="Helical" evidence="1">
    <location>
        <begin position="6"/>
        <end position="24"/>
    </location>
</feature>
<name>A0ABU3RA43_9BACL</name>
<keyword evidence="1" id="KW-0812">Transmembrane</keyword>
<accession>A0ABU3RA43</accession>
<keyword evidence="1" id="KW-0472">Membrane</keyword>
<sequence>MILQIVTLIIVMLGWTLYKVRMFLKKNQPVTAGLYGCLMGICTILGSLLAAHVDIPSTTAPLNTIFQPIGKLILNR</sequence>
<comment type="caution">
    <text evidence="2">The sequence shown here is derived from an EMBL/GenBank/DDBJ whole genome shotgun (WGS) entry which is preliminary data.</text>
</comment>
<feature type="transmembrane region" description="Helical" evidence="1">
    <location>
        <begin position="31"/>
        <end position="53"/>
    </location>
</feature>
<evidence type="ECO:0000313" key="3">
    <source>
        <dbReference type="Proteomes" id="UP001260980"/>
    </source>
</evidence>
<dbReference type="Proteomes" id="UP001260980">
    <property type="component" value="Unassembled WGS sequence"/>
</dbReference>
<gene>
    <name evidence="2" type="ORF">RQP52_08615</name>
</gene>
<reference evidence="2 3" key="1">
    <citation type="submission" date="2023-10" db="EMBL/GenBank/DDBJ databases">
        <title>Paenibacillus strain PFR10 Genome sequencing and assembly.</title>
        <authorList>
            <person name="Kim I."/>
        </authorList>
    </citation>
    <scope>NUCLEOTIDE SEQUENCE [LARGE SCALE GENOMIC DNA]</scope>
    <source>
        <strain evidence="2 3">PFR10</strain>
    </source>
</reference>
<keyword evidence="1" id="KW-1133">Transmembrane helix</keyword>
<evidence type="ECO:0000256" key="1">
    <source>
        <dbReference type="SAM" id="Phobius"/>
    </source>
</evidence>
<keyword evidence="3" id="KW-1185">Reference proteome</keyword>
<evidence type="ECO:0000313" key="2">
    <source>
        <dbReference type="EMBL" id="MDU0201148.1"/>
    </source>
</evidence>
<proteinExistence type="predicted"/>
<dbReference type="EMBL" id="JAWCUD010000002">
    <property type="protein sequence ID" value="MDU0201148.1"/>
    <property type="molecule type" value="Genomic_DNA"/>
</dbReference>
<organism evidence="2 3">
    <name type="scientific">Paenibacillus violae</name>
    <dbReference type="NCBI Taxonomy" id="3077234"/>
    <lineage>
        <taxon>Bacteria</taxon>
        <taxon>Bacillati</taxon>
        <taxon>Bacillota</taxon>
        <taxon>Bacilli</taxon>
        <taxon>Bacillales</taxon>
        <taxon>Paenibacillaceae</taxon>
        <taxon>Paenibacillus</taxon>
    </lineage>
</organism>